<name>M2YUV1_9PSEU</name>
<dbReference type="CDD" id="cd03328">
    <property type="entry name" value="MR_like_3"/>
    <property type="match status" value="1"/>
</dbReference>
<dbReference type="EMBL" id="AOHO01000075">
    <property type="protein sequence ID" value="EME52483.1"/>
    <property type="molecule type" value="Genomic_DNA"/>
</dbReference>
<dbReference type="InterPro" id="IPR013342">
    <property type="entry name" value="Mandelate_racemase_C"/>
</dbReference>
<dbReference type="PATRIC" id="fig|1284240.4.peg.6786"/>
<reference evidence="5 6" key="1">
    <citation type="journal article" date="2013" name="Genome Announc.">
        <title>Draft Genome Sequence of Amycolatopsis decaplanina Strain DSM 44594T.</title>
        <authorList>
            <person name="Kaur N."/>
            <person name="Kumar S."/>
            <person name="Bala M."/>
            <person name="Raghava G.P."/>
            <person name="Mayilraj S."/>
        </authorList>
    </citation>
    <scope>NUCLEOTIDE SEQUENCE [LARGE SCALE GENOMIC DNA]</scope>
    <source>
        <strain evidence="5 6">DSM 44594</strain>
    </source>
</reference>
<dbReference type="SMART" id="SM00922">
    <property type="entry name" value="MR_MLE"/>
    <property type="match status" value="1"/>
</dbReference>
<dbReference type="Pfam" id="PF02746">
    <property type="entry name" value="MR_MLE_N"/>
    <property type="match status" value="1"/>
</dbReference>
<dbReference type="SUPFAM" id="SSF51604">
    <property type="entry name" value="Enolase C-terminal domain-like"/>
    <property type="match status" value="1"/>
</dbReference>
<dbReference type="InterPro" id="IPR036849">
    <property type="entry name" value="Enolase-like_C_sf"/>
</dbReference>
<evidence type="ECO:0000313" key="5">
    <source>
        <dbReference type="EMBL" id="EME52483.1"/>
    </source>
</evidence>
<comment type="caution">
    <text evidence="5">The sequence shown here is derived from an EMBL/GenBank/DDBJ whole genome shotgun (WGS) entry which is preliminary data.</text>
</comment>
<dbReference type="InterPro" id="IPR029065">
    <property type="entry name" value="Enolase_C-like"/>
</dbReference>
<dbReference type="OrthoDB" id="9796450at2"/>
<dbReference type="Gene3D" id="3.20.20.120">
    <property type="entry name" value="Enolase-like C-terminal domain"/>
    <property type="match status" value="1"/>
</dbReference>
<dbReference type="GO" id="GO:0016052">
    <property type="term" value="P:carbohydrate catabolic process"/>
    <property type="evidence" value="ECO:0007669"/>
    <property type="project" value="TreeGrafter"/>
</dbReference>
<gene>
    <name evidence="5" type="ORF">H074_33289</name>
</gene>
<dbReference type="GO" id="GO:0016836">
    <property type="term" value="F:hydro-lyase activity"/>
    <property type="evidence" value="ECO:0007669"/>
    <property type="project" value="TreeGrafter"/>
</dbReference>
<accession>M2YUV1</accession>
<keyword evidence="6" id="KW-1185">Reference proteome</keyword>
<sequence>MTEGDAVIESLRATAYRLPTPGPQGDGTLEWNATTIVFVQATAEGATGSGWTYCAAAAVDVVSEVLAEVVTGRSALEVPGAWLAMQRRIRNLGRPGLVSCALSAVDIALWDLAAELAGLPLSRLLGKVHDSAPVYGSGGFTTYDDSRLRSQLEEWVGGQGIPRVKIKIGESWGTAVRRDLARVRLAREVIGPSTELYVDANGAYQAAQAIRVGQRLAESDVRWFEEPVSSDDLAGLRRVRQGVLPDVAAGEYGYDLPYFGRMVAAEAVDCLQIDVTRCGGYTEWARAAAVASTANLQVSAHCAPNLSVHAAVCTPNLRHIEWFVDHDRLERLFFAGTVSPDGGQARPDLSVSGHGLVLLPEEADRYRVR</sequence>
<evidence type="ECO:0000259" key="4">
    <source>
        <dbReference type="SMART" id="SM00922"/>
    </source>
</evidence>
<dbReference type="InterPro" id="IPR046945">
    <property type="entry name" value="RHMD-like"/>
</dbReference>
<dbReference type="Gene3D" id="3.30.390.10">
    <property type="entry name" value="Enolase-like, N-terminal domain"/>
    <property type="match status" value="1"/>
</dbReference>
<dbReference type="InterPro" id="IPR013341">
    <property type="entry name" value="Mandelate_racemase_N_dom"/>
</dbReference>
<organism evidence="5 6">
    <name type="scientific">Amycolatopsis decaplanina DSM 44594</name>
    <dbReference type="NCBI Taxonomy" id="1284240"/>
    <lineage>
        <taxon>Bacteria</taxon>
        <taxon>Bacillati</taxon>
        <taxon>Actinomycetota</taxon>
        <taxon>Actinomycetes</taxon>
        <taxon>Pseudonocardiales</taxon>
        <taxon>Pseudonocardiaceae</taxon>
        <taxon>Amycolatopsis</taxon>
    </lineage>
</organism>
<evidence type="ECO:0000256" key="2">
    <source>
        <dbReference type="ARBA" id="ARBA00022723"/>
    </source>
</evidence>
<dbReference type="InterPro" id="IPR029017">
    <property type="entry name" value="Enolase-like_N"/>
</dbReference>
<dbReference type="Proteomes" id="UP000054226">
    <property type="component" value="Unassembled WGS sequence"/>
</dbReference>
<dbReference type="GO" id="GO:0000287">
    <property type="term" value="F:magnesium ion binding"/>
    <property type="evidence" value="ECO:0007669"/>
    <property type="project" value="TreeGrafter"/>
</dbReference>
<dbReference type="RefSeq" id="WP_007034455.1">
    <property type="nucleotide sequence ID" value="NZ_AOHO01000075.1"/>
</dbReference>
<keyword evidence="3" id="KW-0460">Magnesium</keyword>
<keyword evidence="2" id="KW-0479">Metal-binding</keyword>
<dbReference type="Pfam" id="PF13378">
    <property type="entry name" value="MR_MLE_C"/>
    <property type="match status" value="1"/>
</dbReference>
<evidence type="ECO:0000256" key="3">
    <source>
        <dbReference type="ARBA" id="ARBA00022842"/>
    </source>
</evidence>
<dbReference type="PANTHER" id="PTHR13794">
    <property type="entry name" value="ENOLASE SUPERFAMILY, MANDELATE RACEMASE"/>
    <property type="match status" value="1"/>
</dbReference>
<dbReference type="SFLD" id="SFLDS00001">
    <property type="entry name" value="Enolase"/>
    <property type="match status" value="1"/>
</dbReference>
<evidence type="ECO:0000313" key="6">
    <source>
        <dbReference type="Proteomes" id="UP000054226"/>
    </source>
</evidence>
<dbReference type="AlphaFoldDB" id="M2YUV1"/>
<evidence type="ECO:0000256" key="1">
    <source>
        <dbReference type="ARBA" id="ARBA00001946"/>
    </source>
</evidence>
<dbReference type="SFLD" id="SFLDG00179">
    <property type="entry name" value="mandelate_racemase"/>
    <property type="match status" value="1"/>
</dbReference>
<proteinExistence type="predicted"/>
<dbReference type="PANTHER" id="PTHR13794:SF58">
    <property type="entry name" value="MITOCHONDRIAL ENOLASE SUPERFAMILY MEMBER 1"/>
    <property type="match status" value="1"/>
</dbReference>
<protein>
    <submittedName>
        <fullName evidence="5">Mandelate racemase/muconate lactonizing enzyme</fullName>
    </submittedName>
</protein>
<feature type="domain" description="Mandelate racemase/muconate lactonizing enzyme C-terminal" evidence="4">
    <location>
        <begin position="145"/>
        <end position="245"/>
    </location>
</feature>
<dbReference type="SUPFAM" id="SSF54826">
    <property type="entry name" value="Enolase N-terminal domain-like"/>
    <property type="match status" value="1"/>
</dbReference>
<comment type="cofactor">
    <cofactor evidence="1">
        <name>Mg(2+)</name>
        <dbReference type="ChEBI" id="CHEBI:18420"/>
    </cofactor>
</comment>